<evidence type="ECO:0000256" key="9">
    <source>
        <dbReference type="ARBA" id="ARBA00023310"/>
    </source>
</evidence>
<evidence type="ECO:0000256" key="6">
    <source>
        <dbReference type="ARBA" id="ARBA00022989"/>
    </source>
</evidence>
<dbReference type="InterPro" id="IPR002146">
    <property type="entry name" value="ATP_synth_b/b'su_bac/chlpt"/>
</dbReference>
<comment type="function">
    <text evidence="10 11">F(1)F(0) ATP synthase produces ATP from ADP in the presence of a proton or sodium gradient. F-type ATPases consist of two structural domains, F(1) containing the extramembraneous catalytic core and F(0) containing the membrane proton channel, linked together by a central stalk and a peripheral stalk. During catalysis, ATP synthesis in the catalytic domain of F(1) is coupled via a rotary mechanism of the central stalk subunits to proton translocation.</text>
</comment>
<feature type="transmembrane region" description="Helical" evidence="11">
    <location>
        <begin position="12"/>
        <end position="32"/>
    </location>
</feature>
<comment type="miscellaneous">
    <text evidence="11">In plastids the F-type ATPase is also known as CF(1)CF(0).</text>
</comment>
<evidence type="ECO:0000256" key="4">
    <source>
        <dbReference type="ARBA" id="ARBA00022692"/>
    </source>
</evidence>
<dbReference type="GO" id="GO:0045259">
    <property type="term" value="C:proton-transporting ATP synthase complex"/>
    <property type="evidence" value="ECO:0007669"/>
    <property type="project" value="UniProtKB-KW"/>
</dbReference>
<dbReference type="EMBL" id="MG721830">
    <property type="protein sequence ID" value="AWX53386.1"/>
    <property type="molecule type" value="Genomic_DNA"/>
</dbReference>
<evidence type="ECO:0000256" key="7">
    <source>
        <dbReference type="ARBA" id="ARBA00023065"/>
    </source>
</evidence>
<evidence type="ECO:0000256" key="10">
    <source>
        <dbReference type="ARBA" id="ARBA00025198"/>
    </source>
</evidence>
<evidence type="ECO:0000256" key="1">
    <source>
        <dbReference type="ARBA" id="ARBA00004167"/>
    </source>
</evidence>
<dbReference type="Pfam" id="PF00430">
    <property type="entry name" value="ATP-synt_B"/>
    <property type="match status" value="1"/>
</dbReference>
<evidence type="ECO:0000256" key="5">
    <source>
        <dbReference type="ARBA" id="ARBA00022781"/>
    </source>
</evidence>
<keyword evidence="11" id="KW-0793">Thylakoid</keyword>
<sequence>MLSFLKGFYRIRLSLFLINVSVVIAVVVSFVGDAVRELLKTRKETILNNLREADTRALVAQENLNQAKEQLATSQKKAIEIREQGFLAAEQEKKLCIKQAEENALQLKQVQENTIRFQQQKAIQQIAEQIVSLAFQRVNQKFTKGASTTAPFHLKVNNLKADLFKRSVLTSVN</sequence>
<protein>
    <recommendedName>
        <fullName evidence="11">ATP synthase subunit b, chloroplastic</fullName>
    </recommendedName>
    <alternativeName>
        <fullName evidence="11">ATP synthase F(0) sector subunit b</fullName>
    </alternativeName>
    <alternativeName>
        <fullName evidence="11">ATPase subunit I</fullName>
    </alternativeName>
</protein>
<reference evidence="14" key="1">
    <citation type="submission" date="2017-12" db="EMBL/GenBank/DDBJ databases">
        <title>Resolution of core Chlorophyta phylogeny using heterogeneous models with AT-rich chloroplast sequence data.</title>
        <authorList>
            <person name="Fang L."/>
        </authorList>
    </citation>
    <scope>NUCLEOTIDE SEQUENCE</scope>
</reference>
<keyword evidence="8 11" id="KW-0472">Membrane</keyword>
<keyword evidence="3 11" id="KW-0138">CF(0)</keyword>
<dbReference type="PANTHER" id="PTHR34264:SF3">
    <property type="entry name" value="ATP SYNTHASE SUBUNIT B, CHLOROPLASTIC"/>
    <property type="match status" value="1"/>
</dbReference>
<evidence type="ECO:0000256" key="8">
    <source>
        <dbReference type="ARBA" id="ARBA00023136"/>
    </source>
</evidence>
<keyword evidence="13" id="KW-0175">Coiled coil</keyword>
<dbReference type="GO" id="GO:0046933">
    <property type="term" value="F:proton-transporting ATP synthase activity, rotational mechanism"/>
    <property type="evidence" value="ECO:0007669"/>
    <property type="project" value="UniProtKB-UniRule"/>
</dbReference>
<dbReference type="PANTHER" id="PTHR34264">
    <property type="entry name" value="ATP SYNTHASE SUBUNIT B, CHLOROPLASTIC"/>
    <property type="match status" value="1"/>
</dbReference>
<evidence type="ECO:0000256" key="2">
    <source>
        <dbReference type="ARBA" id="ARBA00022448"/>
    </source>
</evidence>
<keyword evidence="4 11" id="KW-0812">Transmembrane</keyword>
<organism evidence="14">
    <name type="scientific">Ulothrix zonata</name>
    <dbReference type="NCBI Taxonomy" id="43941"/>
    <lineage>
        <taxon>Eukaryota</taxon>
        <taxon>Viridiplantae</taxon>
        <taxon>Chlorophyta</taxon>
        <taxon>core chlorophytes</taxon>
        <taxon>Ulvophyceae</taxon>
        <taxon>OUU clade</taxon>
        <taxon>Ulotrichales</taxon>
        <taxon>Ulotrichaceae</taxon>
        <taxon>Ulothrix</taxon>
    </lineage>
</organism>
<evidence type="ECO:0000256" key="3">
    <source>
        <dbReference type="ARBA" id="ARBA00022547"/>
    </source>
</evidence>
<comment type="subunit">
    <text evidence="11">F-type ATPases have 2 components, F(1) - the catalytic core - and F(0) - the membrane proton channel. F(1) has five subunits: alpha(3), beta(3), gamma(1), delta(1), epsilon(1). F(0) has four main subunits: a(1), b(1), b'(1) and c(10-14). The alpha and beta chains form an alternating ring which encloses part of the gamma chain. F(1) is attached to F(0) by a central stalk formed by the gamma and epsilon chains, while a peripheral stalk is formed by the delta, b and b' chains.</text>
</comment>
<comment type="subcellular location">
    <subcellularLocation>
        <location evidence="1">Membrane</location>
        <topology evidence="1">Single-pass membrane protein</topology>
    </subcellularLocation>
    <subcellularLocation>
        <location evidence="11">Plastid</location>
        <location evidence="11">Chloroplast thylakoid membrane</location>
        <topology evidence="11">Single-pass membrane protein</topology>
    </subcellularLocation>
</comment>
<keyword evidence="2 11" id="KW-0813">Transport</keyword>
<feature type="coiled-coil region" evidence="13">
    <location>
        <begin position="50"/>
        <end position="84"/>
    </location>
</feature>
<name>A0A2Z4MA66_9CHLO</name>
<accession>A0A2Z4MA66</accession>
<evidence type="ECO:0000256" key="12">
    <source>
        <dbReference type="RuleBase" id="RU003848"/>
    </source>
</evidence>
<keyword evidence="6 11" id="KW-1133">Transmembrane helix</keyword>
<dbReference type="GO" id="GO:0009535">
    <property type="term" value="C:chloroplast thylakoid membrane"/>
    <property type="evidence" value="ECO:0007669"/>
    <property type="project" value="UniProtKB-SubCell"/>
</dbReference>
<keyword evidence="14" id="KW-0150">Chloroplast</keyword>
<evidence type="ECO:0000256" key="13">
    <source>
        <dbReference type="SAM" id="Coils"/>
    </source>
</evidence>
<keyword evidence="9 11" id="KW-0066">ATP synthesis</keyword>
<proteinExistence type="inferred from homology"/>
<dbReference type="CDD" id="cd06503">
    <property type="entry name" value="ATP-synt_Fo_b"/>
    <property type="match status" value="1"/>
</dbReference>
<dbReference type="HAMAP" id="MF_01398">
    <property type="entry name" value="ATP_synth_b_bprime"/>
    <property type="match status" value="1"/>
</dbReference>
<gene>
    <name evidence="11 14" type="primary">atpF</name>
</gene>
<evidence type="ECO:0000313" key="14">
    <source>
        <dbReference type="EMBL" id="AWX53386.1"/>
    </source>
</evidence>
<dbReference type="AlphaFoldDB" id="A0A2Z4MA66"/>
<comment type="function">
    <text evidence="11">Component of the F(0) channel, it forms part of the peripheral stalk, linking F(1) to F(0).</text>
</comment>
<evidence type="ECO:0000256" key="11">
    <source>
        <dbReference type="HAMAP-Rule" id="MF_01398"/>
    </source>
</evidence>
<comment type="similarity">
    <text evidence="11 12">Belongs to the ATPase B chain family.</text>
</comment>
<keyword evidence="5 11" id="KW-0375">Hydrogen ion transport</keyword>
<geneLocation type="chloroplast" evidence="14"/>
<keyword evidence="14" id="KW-0934">Plastid</keyword>
<keyword evidence="7 11" id="KW-0406">Ion transport</keyword>